<evidence type="ECO:0000313" key="10">
    <source>
        <dbReference type="EMBL" id="KRL63926.1"/>
    </source>
</evidence>
<keyword evidence="3" id="KW-0547">Nucleotide-binding</keyword>
<dbReference type="STRING" id="1122152.GCA_000425905_00510"/>
<evidence type="ECO:0000256" key="3">
    <source>
        <dbReference type="ARBA" id="ARBA00022741"/>
    </source>
</evidence>
<evidence type="ECO:0000256" key="4">
    <source>
        <dbReference type="ARBA" id="ARBA00022840"/>
    </source>
</evidence>
<dbReference type="PANTHER" id="PTHR24221">
    <property type="entry name" value="ATP-BINDING CASSETTE SUB-FAMILY B"/>
    <property type="match status" value="1"/>
</dbReference>
<dbReference type="PROSITE" id="PS00211">
    <property type="entry name" value="ABC_TRANSPORTER_1"/>
    <property type="match status" value="1"/>
</dbReference>
<feature type="domain" description="ABC transmembrane type-1" evidence="9">
    <location>
        <begin position="12"/>
        <end position="287"/>
    </location>
</feature>
<evidence type="ECO:0000256" key="6">
    <source>
        <dbReference type="ARBA" id="ARBA00023136"/>
    </source>
</evidence>
<dbReference type="InterPro" id="IPR003593">
    <property type="entry name" value="AAA+_ATPase"/>
</dbReference>
<dbReference type="Gene3D" id="1.20.1560.10">
    <property type="entry name" value="ABC transporter type 1, transmembrane domain"/>
    <property type="match status" value="1"/>
</dbReference>
<dbReference type="PATRIC" id="fig|1122152.4.peg.174"/>
<keyword evidence="2 7" id="KW-0812">Transmembrane</keyword>
<evidence type="ECO:0000259" key="8">
    <source>
        <dbReference type="PROSITE" id="PS50893"/>
    </source>
</evidence>
<reference evidence="10 11" key="1">
    <citation type="journal article" date="2015" name="Genome Announc.">
        <title>Expanding the biotechnology potential of lactobacilli through comparative genomics of 213 strains and associated genera.</title>
        <authorList>
            <person name="Sun Z."/>
            <person name="Harris H.M."/>
            <person name="McCann A."/>
            <person name="Guo C."/>
            <person name="Argimon S."/>
            <person name="Zhang W."/>
            <person name="Yang X."/>
            <person name="Jeffery I.B."/>
            <person name="Cooney J.C."/>
            <person name="Kagawa T.F."/>
            <person name="Liu W."/>
            <person name="Song Y."/>
            <person name="Salvetti E."/>
            <person name="Wrobel A."/>
            <person name="Rasinkangas P."/>
            <person name="Parkhill J."/>
            <person name="Rea M.C."/>
            <person name="O'Sullivan O."/>
            <person name="Ritari J."/>
            <person name="Douillard F.P."/>
            <person name="Paul Ross R."/>
            <person name="Yang R."/>
            <person name="Briner A.E."/>
            <person name="Felis G.E."/>
            <person name="de Vos W.M."/>
            <person name="Barrangou R."/>
            <person name="Klaenhammer T.R."/>
            <person name="Caufield P.W."/>
            <person name="Cui Y."/>
            <person name="Zhang H."/>
            <person name="O'Toole P.W."/>
        </authorList>
    </citation>
    <scope>NUCLEOTIDE SEQUENCE [LARGE SCALE GENOMIC DNA]</scope>
    <source>
        <strain evidence="10 11">DSM 15354</strain>
    </source>
</reference>
<comment type="subcellular location">
    <subcellularLocation>
        <location evidence="1">Cell membrane</location>
        <topology evidence="1">Multi-pass membrane protein</topology>
    </subcellularLocation>
</comment>
<dbReference type="SUPFAM" id="SSF90123">
    <property type="entry name" value="ABC transporter transmembrane region"/>
    <property type="match status" value="1"/>
</dbReference>
<feature type="transmembrane region" description="Helical" evidence="7">
    <location>
        <begin position="116"/>
        <end position="137"/>
    </location>
</feature>
<feature type="domain" description="ABC transporter" evidence="8">
    <location>
        <begin position="318"/>
        <end position="528"/>
    </location>
</feature>
<evidence type="ECO:0000256" key="5">
    <source>
        <dbReference type="ARBA" id="ARBA00022989"/>
    </source>
</evidence>
<dbReference type="InterPro" id="IPR003439">
    <property type="entry name" value="ABC_transporter-like_ATP-bd"/>
</dbReference>
<dbReference type="GO" id="GO:0034040">
    <property type="term" value="F:ATPase-coupled lipid transmembrane transporter activity"/>
    <property type="evidence" value="ECO:0007669"/>
    <property type="project" value="TreeGrafter"/>
</dbReference>
<dbReference type="PROSITE" id="PS50893">
    <property type="entry name" value="ABC_TRANSPORTER_2"/>
    <property type="match status" value="1"/>
</dbReference>
<evidence type="ECO:0000256" key="2">
    <source>
        <dbReference type="ARBA" id="ARBA00022692"/>
    </source>
</evidence>
<dbReference type="InterPro" id="IPR027417">
    <property type="entry name" value="P-loop_NTPase"/>
</dbReference>
<comment type="caution">
    <text evidence="10">The sequence shown here is derived from an EMBL/GenBank/DDBJ whole genome shotgun (WGS) entry which is preliminary data.</text>
</comment>
<evidence type="ECO:0000313" key="11">
    <source>
        <dbReference type="Proteomes" id="UP000051931"/>
    </source>
</evidence>
<dbReference type="InterPro" id="IPR011527">
    <property type="entry name" value="ABC1_TM_dom"/>
</dbReference>
<feature type="transmembrane region" description="Helical" evidence="7">
    <location>
        <begin position="143"/>
        <end position="163"/>
    </location>
</feature>
<evidence type="ECO:0000256" key="1">
    <source>
        <dbReference type="ARBA" id="ARBA00004651"/>
    </source>
</evidence>
<dbReference type="GO" id="GO:0140359">
    <property type="term" value="F:ABC-type transporter activity"/>
    <property type="evidence" value="ECO:0007669"/>
    <property type="project" value="InterPro"/>
</dbReference>
<gene>
    <name evidence="10" type="ORF">FC23_GL000173</name>
</gene>
<dbReference type="Pfam" id="PF00005">
    <property type="entry name" value="ABC_tran"/>
    <property type="match status" value="1"/>
</dbReference>
<dbReference type="InterPro" id="IPR039421">
    <property type="entry name" value="Type_1_exporter"/>
</dbReference>
<dbReference type="PROSITE" id="PS50929">
    <property type="entry name" value="ABC_TM1F"/>
    <property type="match status" value="1"/>
</dbReference>
<keyword evidence="4" id="KW-0067">ATP-binding</keyword>
<proteinExistence type="predicted"/>
<dbReference type="OrthoDB" id="1672195at2"/>
<dbReference type="Proteomes" id="UP000051931">
    <property type="component" value="Unassembled WGS sequence"/>
</dbReference>
<dbReference type="GO" id="GO:0005886">
    <property type="term" value="C:plasma membrane"/>
    <property type="evidence" value="ECO:0007669"/>
    <property type="project" value="UniProtKB-SubCell"/>
</dbReference>
<dbReference type="eggNOG" id="COG1132">
    <property type="taxonomic scope" value="Bacteria"/>
</dbReference>
<protein>
    <submittedName>
        <fullName evidence="10">ABC transporter</fullName>
    </submittedName>
</protein>
<dbReference type="Pfam" id="PF00664">
    <property type="entry name" value="ABC_membrane"/>
    <property type="match status" value="1"/>
</dbReference>
<keyword evidence="11" id="KW-1185">Reference proteome</keyword>
<dbReference type="SUPFAM" id="SSF52540">
    <property type="entry name" value="P-loop containing nucleoside triphosphate hydrolases"/>
    <property type="match status" value="1"/>
</dbReference>
<accession>A0A0R1S3W0</accession>
<feature type="transmembrane region" description="Helical" evidence="7">
    <location>
        <begin position="227"/>
        <end position="252"/>
    </location>
</feature>
<dbReference type="GO" id="GO:0005524">
    <property type="term" value="F:ATP binding"/>
    <property type="evidence" value="ECO:0007669"/>
    <property type="project" value="UniProtKB-KW"/>
</dbReference>
<feature type="transmembrane region" description="Helical" evidence="7">
    <location>
        <begin position="46"/>
        <end position="67"/>
    </location>
</feature>
<dbReference type="RefSeq" id="WP_027824703.1">
    <property type="nucleotide sequence ID" value="NZ_AUEI01000004.1"/>
</dbReference>
<dbReference type="GO" id="GO:0016887">
    <property type="term" value="F:ATP hydrolysis activity"/>
    <property type="evidence" value="ECO:0007669"/>
    <property type="project" value="InterPro"/>
</dbReference>
<evidence type="ECO:0000256" key="7">
    <source>
        <dbReference type="SAM" id="Phobius"/>
    </source>
</evidence>
<evidence type="ECO:0000259" key="9">
    <source>
        <dbReference type="PROSITE" id="PS50929"/>
    </source>
</evidence>
<dbReference type="PANTHER" id="PTHR24221:SF654">
    <property type="entry name" value="ATP-BINDING CASSETTE SUB-FAMILY B MEMBER 6"/>
    <property type="match status" value="1"/>
</dbReference>
<dbReference type="SMART" id="SM00382">
    <property type="entry name" value="AAA"/>
    <property type="match status" value="1"/>
</dbReference>
<keyword evidence="6 7" id="KW-0472">Membrane</keyword>
<dbReference type="AlphaFoldDB" id="A0A0R1S3W0"/>
<organism evidence="10 11">
    <name type="scientific">Lactobacillus psittaci DSM 15354</name>
    <dbReference type="NCBI Taxonomy" id="1122152"/>
    <lineage>
        <taxon>Bacteria</taxon>
        <taxon>Bacillati</taxon>
        <taxon>Bacillota</taxon>
        <taxon>Bacilli</taxon>
        <taxon>Lactobacillales</taxon>
        <taxon>Lactobacillaceae</taxon>
        <taxon>Lactobacillus</taxon>
    </lineage>
</organism>
<dbReference type="InterPro" id="IPR017871">
    <property type="entry name" value="ABC_transporter-like_CS"/>
</dbReference>
<dbReference type="EMBL" id="AZFB01000001">
    <property type="protein sequence ID" value="KRL63926.1"/>
    <property type="molecule type" value="Genomic_DNA"/>
</dbReference>
<keyword evidence="5 7" id="KW-1133">Transmembrane helix</keyword>
<dbReference type="CDD" id="cd03228">
    <property type="entry name" value="ABCC_MRP_Like"/>
    <property type="match status" value="1"/>
</dbReference>
<dbReference type="Gene3D" id="3.40.50.300">
    <property type="entry name" value="P-loop containing nucleotide triphosphate hydrolases"/>
    <property type="match status" value="1"/>
</dbReference>
<name>A0A0R1S3W0_9LACO</name>
<sequence length="528" mass="59418">MKKYLEKKLVYACLFLTVIAALETPFGTWTYSQIFAMISAGDKKRVIAEILFIILATAFLVLAQYLYARSLNQTIFSFNENVRTYLLKSTFSTEDENISAKLSFVNNDLEMIERNYISQIFSFISSVVSLVVCLLLAINANFILTLIFMAFSSLSVIAPKIMAKKVQESSKIWSDKVSKYTGFMNDYLKHINLILHYNAFPFLFEKGKKVVYESANAKKKRDNTIALSNFIAGILAYALSFLPIGIGIWFVIDKRLSLSSFIMVQYSSAWIVNNILAINGSLTTINSAKPLLKHFDQLQILSEKTRSGENEQVEFSALNVEHISFAFDEHQVVKDVNLVINKGDKILITGRSGQGKSTLLHLLTNALKPDSGKAFFVTAGGQKILTKPEYFGEVDQNSNIFNDTFRFNLTLGREFSDEEINVALNKAGLTELGQRVGLDGQINEDGNNLSGGEKKRIELARAFLYNRNFLLIDEGTASLDPKTAEDIHNLLLDDSNLTVIEIDHHIPDDIRKKFSKCYELKDSNLLLI</sequence>
<dbReference type="InterPro" id="IPR036640">
    <property type="entry name" value="ABC1_TM_sf"/>
</dbReference>